<reference evidence="3 4" key="1">
    <citation type="submission" date="2024-03" db="EMBL/GenBank/DDBJ databases">
        <authorList>
            <person name="Martinez-Hernandez J."/>
        </authorList>
    </citation>
    <scope>NUCLEOTIDE SEQUENCE [LARGE SCALE GENOMIC DNA]</scope>
</reference>
<dbReference type="Pfam" id="PF20705">
    <property type="entry name" value="DUF6821"/>
    <property type="match status" value="1"/>
</dbReference>
<keyword evidence="1" id="KW-1133">Transmembrane helix</keyword>
<proteinExistence type="predicted"/>
<feature type="transmembrane region" description="Helical" evidence="1">
    <location>
        <begin position="200"/>
        <end position="227"/>
    </location>
</feature>
<dbReference type="PANTHER" id="PTHR33646:SF2">
    <property type="entry name" value="F20H23.8 PROTEIN"/>
    <property type="match status" value="1"/>
</dbReference>
<keyword evidence="1" id="KW-0472">Membrane</keyword>
<comment type="caution">
    <text evidence="3">The sequence shown here is derived from an EMBL/GenBank/DDBJ whole genome shotgun (WGS) entry which is preliminary data.</text>
</comment>
<dbReference type="PANTHER" id="PTHR33646">
    <property type="entry name" value="GB|AAF00631.1"/>
    <property type="match status" value="1"/>
</dbReference>
<name>A0AAV1XQM5_LUPLU</name>
<dbReference type="EMBL" id="CAXHTB010000017">
    <property type="protein sequence ID" value="CAL0323397.1"/>
    <property type="molecule type" value="Genomic_DNA"/>
</dbReference>
<dbReference type="AlphaFoldDB" id="A0AAV1XQM5"/>
<feature type="domain" description="DUF6821" evidence="2">
    <location>
        <begin position="122"/>
        <end position="289"/>
    </location>
</feature>
<dbReference type="InterPro" id="IPR045883">
    <property type="entry name" value="At4g13530-like"/>
</dbReference>
<protein>
    <recommendedName>
        <fullName evidence="2">DUF6821 domain-containing protein</fullName>
    </recommendedName>
</protein>
<keyword evidence="1" id="KW-0812">Transmembrane</keyword>
<dbReference type="Proteomes" id="UP001497480">
    <property type="component" value="Unassembled WGS sequence"/>
</dbReference>
<keyword evidence="4" id="KW-1185">Reference proteome</keyword>
<organism evidence="3 4">
    <name type="scientific">Lupinus luteus</name>
    <name type="common">European yellow lupine</name>
    <dbReference type="NCBI Taxonomy" id="3873"/>
    <lineage>
        <taxon>Eukaryota</taxon>
        <taxon>Viridiplantae</taxon>
        <taxon>Streptophyta</taxon>
        <taxon>Embryophyta</taxon>
        <taxon>Tracheophyta</taxon>
        <taxon>Spermatophyta</taxon>
        <taxon>Magnoliopsida</taxon>
        <taxon>eudicotyledons</taxon>
        <taxon>Gunneridae</taxon>
        <taxon>Pentapetalae</taxon>
        <taxon>rosids</taxon>
        <taxon>fabids</taxon>
        <taxon>Fabales</taxon>
        <taxon>Fabaceae</taxon>
        <taxon>Papilionoideae</taxon>
        <taxon>50 kb inversion clade</taxon>
        <taxon>genistoids sensu lato</taxon>
        <taxon>core genistoids</taxon>
        <taxon>Genisteae</taxon>
        <taxon>Lupinus</taxon>
    </lineage>
</organism>
<evidence type="ECO:0000313" key="3">
    <source>
        <dbReference type="EMBL" id="CAL0323397.1"/>
    </source>
</evidence>
<evidence type="ECO:0000313" key="4">
    <source>
        <dbReference type="Proteomes" id="UP001497480"/>
    </source>
</evidence>
<evidence type="ECO:0000256" key="1">
    <source>
        <dbReference type="SAM" id="Phobius"/>
    </source>
</evidence>
<dbReference type="InterPro" id="IPR049224">
    <property type="entry name" value="DUF6821"/>
</dbReference>
<evidence type="ECO:0000259" key="2">
    <source>
        <dbReference type="Pfam" id="PF20705"/>
    </source>
</evidence>
<sequence length="289" mass="32519">MDIDGWEILSDDGFLDFKEDDADENHIFLGKKNNESKSVFDNYFCTSPKSRKNTESSRNRSQTVPNQLVHVLMQLEPRILKTPDDILVEENTKDQVGITMVPSTTTTEKINVSHVGAVIEGDEDTASQAFLKMNENEFVKKEIESPKSSSRVMCPTPDPGGLKFEDKGEALEIMMTSPRMKVEKEMFSLECDREEDGFNFWKWGLSGIGSVCTIGVVAAATICVLFYGSKHKNKLQQHHKIQFQIYTDDKRIKQVVQHATKLNEAISVAARGVPLSRAHITYGGYYDGL</sequence>
<gene>
    <name evidence="3" type="ORF">LLUT_LOCUS24457</name>
</gene>
<accession>A0AAV1XQM5</accession>